<gene>
    <name evidence="1" type="ORF">DKW60_08630</name>
</gene>
<dbReference type="RefSeq" id="WP_109837255.1">
    <property type="nucleotide sequence ID" value="NZ_QGKM01000018.1"/>
</dbReference>
<name>A0A317CIR7_9GAMM</name>
<evidence type="ECO:0000313" key="2">
    <source>
        <dbReference type="Proteomes" id="UP000245539"/>
    </source>
</evidence>
<dbReference type="Proteomes" id="UP000245539">
    <property type="component" value="Unassembled WGS sequence"/>
</dbReference>
<dbReference type="PROSITE" id="PS51257">
    <property type="entry name" value="PROKAR_LIPOPROTEIN"/>
    <property type="match status" value="1"/>
</dbReference>
<protein>
    <recommendedName>
        <fullName evidence="3">PsbP C-terminal domain-containing protein</fullName>
    </recommendedName>
</protein>
<proteinExistence type="predicted"/>
<evidence type="ECO:0008006" key="3">
    <source>
        <dbReference type="Google" id="ProtNLM"/>
    </source>
</evidence>
<dbReference type="OrthoDB" id="5623758at2"/>
<sequence length="207" mass="23233">MLSMRPLLFSCLIGLTITACEKVEEPVKDEQGNELVKVSLETAIPSTTYDEGGLLFDYPSDWTVLEDSVQDSVRYVFVEGADEALSVIQIFRKDEAPTLEDFSLSYSEQTQVAPVSAEGEPLEIDPSAALQSDFMAITRDLNGISYEWIVETIPGSVGGVNTNDYREYFRKDSERFSAFLINQVDKDALDKHEGSFEMIFRTLQPME</sequence>
<organism evidence="1 2">
    <name type="scientific">Leucothrix pacifica</name>
    <dbReference type="NCBI Taxonomy" id="1247513"/>
    <lineage>
        <taxon>Bacteria</taxon>
        <taxon>Pseudomonadati</taxon>
        <taxon>Pseudomonadota</taxon>
        <taxon>Gammaproteobacteria</taxon>
        <taxon>Thiotrichales</taxon>
        <taxon>Thiotrichaceae</taxon>
        <taxon>Leucothrix</taxon>
    </lineage>
</organism>
<keyword evidence="2" id="KW-1185">Reference proteome</keyword>
<dbReference type="EMBL" id="QGKM01000018">
    <property type="protein sequence ID" value="PWQ98167.1"/>
    <property type="molecule type" value="Genomic_DNA"/>
</dbReference>
<accession>A0A317CIR7</accession>
<dbReference type="AlphaFoldDB" id="A0A317CIR7"/>
<evidence type="ECO:0000313" key="1">
    <source>
        <dbReference type="EMBL" id="PWQ98167.1"/>
    </source>
</evidence>
<comment type="caution">
    <text evidence="1">The sequence shown here is derived from an EMBL/GenBank/DDBJ whole genome shotgun (WGS) entry which is preliminary data.</text>
</comment>
<reference evidence="1 2" key="1">
    <citation type="submission" date="2018-05" db="EMBL/GenBank/DDBJ databases">
        <title>Leucothrix arctica sp. nov., isolated from Arctic seawater.</title>
        <authorList>
            <person name="Choi A."/>
            <person name="Baek K."/>
        </authorList>
    </citation>
    <scope>NUCLEOTIDE SEQUENCE [LARGE SCALE GENOMIC DNA]</scope>
    <source>
        <strain evidence="1 2">JCM 18388</strain>
    </source>
</reference>